<feature type="compositionally biased region" description="Low complexity" evidence="5">
    <location>
        <begin position="765"/>
        <end position="776"/>
    </location>
</feature>
<keyword evidence="2 4" id="KW-0863">Zinc-finger</keyword>
<dbReference type="Proteomes" id="UP000297245">
    <property type="component" value="Unassembled WGS sequence"/>
</dbReference>
<dbReference type="Gene3D" id="3.30.40.10">
    <property type="entry name" value="Zinc/RING finger domain, C3HC4 (zinc finger)"/>
    <property type="match status" value="1"/>
</dbReference>
<evidence type="ECO:0000256" key="2">
    <source>
        <dbReference type="ARBA" id="ARBA00022771"/>
    </source>
</evidence>
<evidence type="ECO:0000256" key="1">
    <source>
        <dbReference type="ARBA" id="ARBA00022723"/>
    </source>
</evidence>
<evidence type="ECO:0000256" key="5">
    <source>
        <dbReference type="SAM" id="MobiDB-lite"/>
    </source>
</evidence>
<evidence type="ECO:0000256" key="3">
    <source>
        <dbReference type="ARBA" id="ARBA00022833"/>
    </source>
</evidence>
<protein>
    <recommendedName>
        <fullName evidence="6">PHD-type domain-containing protein</fullName>
    </recommendedName>
</protein>
<feature type="region of interest" description="Disordered" evidence="5">
    <location>
        <begin position="866"/>
        <end position="905"/>
    </location>
</feature>
<evidence type="ECO:0000313" key="8">
    <source>
        <dbReference type="Proteomes" id="UP000297245"/>
    </source>
</evidence>
<evidence type="ECO:0000313" key="7">
    <source>
        <dbReference type="EMBL" id="THU88197.1"/>
    </source>
</evidence>
<dbReference type="GO" id="GO:0008270">
    <property type="term" value="F:zinc ion binding"/>
    <property type="evidence" value="ECO:0007669"/>
    <property type="project" value="UniProtKB-KW"/>
</dbReference>
<dbReference type="PROSITE" id="PS01359">
    <property type="entry name" value="ZF_PHD_1"/>
    <property type="match status" value="1"/>
</dbReference>
<feature type="region of interest" description="Disordered" evidence="5">
    <location>
        <begin position="369"/>
        <end position="405"/>
    </location>
</feature>
<keyword evidence="1" id="KW-0479">Metal-binding</keyword>
<feature type="compositionally biased region" description="Low complexity" evidence="5">
    <location>
        <begin position="173"/>
        <end position="192"/>
    </location>
</feature>
<dbReference type="InterPro" id="IPR011011">
    <property type="entry name" value="Znf_FYVE_PHD"/>
</dbReference>
<dbReference type="PROSITE" id="PS50016">
    <property type="entry name" value="ZF_PHD_2"/>
    <property type="match status" value="1"/>
</dbReference>
<feature type="domain" description="PHD-type" evidence="6">
    <location>
        <begin position="638"/>
        <end position="690"/>
    </location>
</feature>
<dbReference type="SMART" id="SM00249">
    <property type="entry name" value="PHD"/>
    <property type="match status" value="1"/>
</dbReference>
<gene>
    <name evidence="7" type="ORF">K435DRAFT_317284</name>
</gene>
<reference evidence="7 8" key="1">
    <citation type="journal article" date="2019" name="Nat. Ecol. Evol.">
        <title>Megaphylogeny resolves global patterns of mushroom evolution.</title>
        <authorList>
            <person name="Varga T."/>
            <person name="Krizsan K."/>
            <person name="Foldi C."/>
            <person name="Dima B."/>
            <person name="Sanchez-Garcia M."/>
            <person name="Sanchez-Ramirez S."/>
            <person name="Szollosi G.J."/>
            <person name="Szarkandi J.G."/>
            <person name="Papp V."/>
            <person name="Albert L."/>
            <person name="Andreopoulos W."/>
            <person name="Angelini C."/>
            <person name="Antonin V."/>
            <person name="Barry K.W."/>
            <person name="Bougher N.L."/>
            <person name="Buchanan P."/>
            <person name="Buyck B."/>
            <person name="Bense V."/>
            <person name="Catcheside P."/>
            <person name="Chovatia M."/>
            <person name="Cooper J."/>
            <person name="Damon W."/>
            <person name="Desjardin D."/>
            <person name="Finy P."/>
            <person name="Geml J."/>
            <person name="Haridas S."/>
            <person name="Hughes K."/>
            <person name="Justo A."/>
            <person name="Karasinski D."/>
            <person name="Kautmanova I."/>
            <person name="Kiss B."/>
            <person name="Kocsube S."/>
            <person name="Kotiranta H."/>
            <person name="LaButti K.M."/>
            <person name="Lechner B.E."/>
            <person name="Liimatainen K."/>
            <person name="Lipzen A."/>
            <person name="Lukacs Z."/>
            <person name="Mihaltcheva S."/>
            <person name="Morgado L.N."/>
            <person name="Niskanen T."/>
            <person name="Noordeloos M.E."/>
            <person name="Ohm R.A."/>
            <person name="Ortiz-Santana B."/>
            <person name="Ovrebo C."/>
            <person name="Racz N."/>
            <person name="Riley R."/>
            <person name="Savchenko A."/>
            <person name="Shiryaev A."/>
            <person name="Soop K."/>
            <person name="Spirin V."/>
            <person name="Szebenyi C."/>
            <person name="Tomsovsky M."/>
            <person name="Tulloss R.E."/>
            <person name="Uehling J."/>
            <person name="Grigoriev I.V."/>
            <person name="Vagvolgyi C."/>
            <person name="Papp T."/>
            <person name="Martin F.M."/>
            <person name="Miettinen O."/>
            <person name="Hibbett D.S."/>
            <person name="Nagy L.G."/>
        </authorList>
    </citation>
    <scope>NUCLEOTIDE SEQUENCE [LARGE SCALE GENOMIC DNA]</scope>
    <source>
        <strain evidence="7 8">CBS 962.96</strain>
    </source>
</reference>
<feature type="compositionally biased region" description="Polar residues" evidence="5">
    <location>
        <begin position="896"/>
        <end position="905"/>
    </location>
</feature>
<dbReference type="SUPFAM" id="SSF57903">
    <property type="entry name" value="FYVE/PHD zinc finger"/>
    <property type="match status" value="1"/>
</dbReference>
<accession>A0A4S8LGQ0</accession>
<proteinExistence type="predicted"/>
<sequence>MFPIQDPTPVQSGMQMEQERQERPTAPGNSPEAFQAGSKPTATVVMTDPEASASKKAATLPSTSSRHAHLPTPQSPNNFAQYMAGGLPNTPESPLPHGSYSPLVKATALNERPPSQNLSQQIMTPESSPFVQRTISPHKDATPTPQLNVIDSSLETYPKSSSLVTVESVVDLTTSRKTPSPSPTHSSCLSSPFVAKASIPDKSKSRPSKSPPTLPSATGEDFFVPHHRASARSNAVAASIMSTPPISPVAPIVPHPSASVPTATAGGEMERIRQVMQAEQDELESRRPDYLKRTKRTLSEADPTAFIEDDNTRDPNRFGAVGIMESPVKGRRIKLFQETSEESFEESLMAGGYGRYRTAEWVRQPQPMALSAPGAAGPSNATTHLEGTPPEDPPQPPTERELKKQKRLAAFRAENASSFSTKLFPVELEGKGRVLLDAANEQFGDVELVASAAGKKRAGGGKRKKKTEPTAKEKRALAAAAAAEELLVKPNWPDSEFPWRLRTQERAEQAKAEEEERLKWIERFLDRDTDEEDDAESGSAGYVAHEDVDVIPSTQWGLVYDADDEPPRPFRGGRGKMVPLAGDPDDDVPRARKRSAYFPSDPADARAALMSKRSVRALSYRQYRRQRKEEDQDEENNEVLCICRGRDDGRELVQCDSCKTWYHLECIGIRSIDELGREEDPWYCNRCDAGDEEDSMGSGPKQESIPTREPTFAPTEPRVIRSADQPFFSSPSLQDSPSAAWNSTPSRSVQTPTRGRGGTRDTEFSSGSTAYTTASSRGFPTTPRHRSSHGRVYAQTTPGPFDNYDESSFDPTSTPSRGIKFGAPFTTPKNNMFSSRSFHTPLRSTVRGPPGSAFGAPGFLSSVLDEKGNDYSPYDSPIRRARSTEAPKARRIFEPSASSREMQLD</sequence>
<dbReference type="OrthoDB" id="436852at2759"/>
<feature type="region of interest" description="Disordered" evidence="5">
    <location>
        <begin position="564"/>
        <end position="590"/>
    </location>
</feature>
<dbReference type="InterPro" id="IPR019786">
    <property type="entry name" value="Zinc_finger_PHD-type_CS"/>
</dbReference>
<dbReference type="CDD" id="cd15522">
    <property type="entry name" value="PHD_TAF3"/>
    <property type="match status" value="1"/>
</dbReference>
<feature type="region of interest" description="Disordered" evidence="5">
    <location>
        <begin position="1"/>
        <end position="101"/>
    </location>
</feature>
<feature type="region of interest" description="Disordered" evidence="5">
    <location>
        <begin position="689"/>
        <end position="850"/>
    </location>
</feature>
<feature type="compositionally biased region" description="Basic and acidic residues" evidence="5">
    <location>
        <begin position="882"/>
        <end position="893"/>
    </location>
</feature>
<feature type="region of interest" description="Disordered" evidence="5">
    <location>
        <begin position="113"/>
        <end position="146"/>
    </location>
</feature>
<feature type="compositionally biased region" description="Polar residues" evidence="5">
    <location>
        <begin position="827"/>
        <end position="838"/>
    </location>
</feature>
<keyword evidence="3" id="KW-0862">Zinc</keyword>
<dbReference type="InterPro" id="IPR019787">
    <property type="entry name" value="Znf_PHD-finger"/>
</dbReference>
<dbReference type="InterPro" id="IPR013083">
    <property type="entry name" value="Znf_RING/FYVE/PHD"/>
</dbReference>
<dbReference type="InterPro" id="IPR001965">
    <property type="entry name" value="Znf_PHD"/>
</dbReference>
<evidence type="ECO:0000256" key="4">
    <source>
        <dbReference type="PROSITE-ProRule" id="PRU00146"/>
    </source>
</evidence>
<feature type="compositionally biased region" description="Polar residues" evidence="5">
    <location>
        <begin position="113"/>
        <end position="135"/>
    </location>
</feature>
<feature type="compositionally biased region" description="Polar residues" evidence="5">
    <location>
        <begin position="727"/>
        <end position="750"/>
    </location>
</feature>
<keyword evidence="8" id="KW-1185">Reference proteome</keyword>
<dbReference type="Pfam" id="PF00628">
    <property type="entry name" value="PHD"/>
    <property type="match status" value="1"/>
</dbReference>
<dbReference type="AlphaFoldDB" id="A0A4S8LGQ0"/>
<dbReference type="EMBL" id="ML179418">
    <property type="protein sequence ID" value="THU88197.1"/>
    <property type="molecule type" value="Genomic_DNA"/>
</dbReference>
<evidence type="ECO:0000259" key="6">
    <source>
        <dbReference type="PROSITE" id="PS50016"/>
    </source>
</evidence>
<name>A0A4S8LGQ0_DENBC</name>
<organism evidence="7 8">
    <name type="scientific">Dendrothele bispora (strain CBS 962.96)</name>
    <dbReference type="NCBI Taxonomy" id="1314807"/>
    <lineage>
        <taxon>Eukaryota</taxon>
        <taxon>Fungi</taxon>
        <taxon>Dikarya</taxon>
        <taxon>Basidiomycota</taxon>
        <taxon>Agaricomycotina</taxon>
        <taxon>Agaricomycetes</taxon>
        <taxon>Agaricomycetidae</taxon>
        <taxon>Agaricales</taxon>
        <taxon>Agaricales incertae sedis</taxon>
        <taxon>Dendrothele</taxon>
    </lineage>
</organism>
<feature type="region of interest" description="Disordered" evidence="5">
    <location>
        <begin position="171"/>
        <end position="221"/>
    </location>
</feature>